<gene>
    <name evidence="2" type="ORF">SAMN05421643_10269</name>
</gene>
<sequence>MRKKFADCGPLFQALLCTYCLSSTLVIASENVSLEDDGIKQQELYLSIVLNQASSSTFGHFIQTSHDLLISRTTLQELQLKVSVPDAPQHAGFISLSQISGLSYNYNAAAQSIHLDVAVSFLQNNTVAGFIPIEAAKVNAQQIKPGVLFNYDFYAQATEDVWSLSGWNELRFFGFGAGSVLSISANHAYTQSKTSEELNSQILDTYWQKDFANRALTLTLGDSQSRALDWSRSTRISGIKLAKNYNLQPYQVTSPLASFKDSVLLPSTVDLLINGIQQSSSEVLPGQFNIQTAPSITGAGTAQLLITDLNGQQRIVNFSLFGTSQLLQQGLSDWDVSLGVNKLNYAVKSFSYGHDLLMNATFRHGLSNNTTLESHTEYSNDVALAGFGVVHRLPNTLGVLNGSYSYSELNQQAGQAFSAGYEWNNRLINFSMHHQQSDGNFGDLASGLGYAYIDRSDHIFLGVNTPLGQFGSSYAAQQYQGIDNEYLIFNWSYYFPSKSYLTLNMTRDLNEKSNTFFMSLNIPLDRQTNATMNAQKNTERNKVSASVRKTALQNQADWGWQSNIEYSDPSNYSLQGQLQRETSVGQWDLGFQNAKINDEDYSTVIGSARGSLVMMNRNLFAMRQSLNSFAVVSTEGVADIPVRLENRLVGKTNRKGLLLIDSLNPYQHNVVSIDTLDLPLEYKIESTQIDAVPYSSSGVYVNFPVYKMRSVQWVAVDKQNQPLKMGSRVWVQKTAPNLDNVEHTIVGRDGMIYLENPAASTVFVEQMGQVCRIDLPDFSAQYGFLDLGNLTCQ</sequence>
<keyword evidence="3" id="KW-1185">Reference proteome</keyword>
<dbReference type="Gene3D" id="2.60.40.3110">
    <property type="match status" value="1"/>
</dbReference>
<dbReference type="PANTHER" id="PTHR30451:SF5">
    <property type="entry name" value="SLR0019 PROTEIN"/>
    <property type="match status" value="1"/>
</dbReference>
<dbReference type="STRING" id="595670.SAMN05421643_10269"/>
<accession>A0A1H3G8Q2</accession>
<evidence type="ECO:0000313" key="2">
    <source>
        <dbReference type="EMBL" id="SDX99723.1"/>
    </source>
</evidence>
<reference evidence="3" key="1">
    <citation type="submission" date="2016-10" db="EMBL/GenBank/DDBJ databases">
        <authorList>
            <person name="Varghese N."/>
            <person name="Submissions S."/>
        </authorList>
    </citation>
    <scope>NUCLEOTIDE SEQUENCE [LARGE SCALE GENOMIC DNA]</scope>
    <source>
        <strain evidence="3">ANC 5109</strain>
    </source>
</reference>
<dbReference type="PANTHER" id="PTHR30451">
    <property type="entry name" value="OUTER MEMBRANE USHER PROTEIN"/>
    <property type="match status" value="1"/>
</dbReference>
<keyword evidence="1" id="KW-0732">Signal</keyword>
<feature type="chain" id="PRO_5011730862" evidence="1">
    <location>
        <begin position="29"/>
        <end position="793"/>
    </location>
</feature>
<dbReference type="GO" id="GO:0009279">
    <property type="term" value="C:cell outer membrane"/>
    <property type="evidence" value="ECO:0007669"/>
    <property type="project" value="TreeGrafter"/>
</dbReference>
<dbReference type="Pfam" id="PF00577">
    <property type="entry name" value="Usher"/>
    <property type="match status" value="1"/>
</dbReference>
<dbReference type="InterPro" id="IPR000015">
    <property type="entry name" value="Fimb_usher"/>
</dbReference>
<evidence type="ECO:0000256" key="1">
    <source>
        <dbReference type="SAM" id="SignalP"/>
    </source>
</evidence>
<dbReference type="InterPro" id="IPR042186">
    <property type="entry name" value="FimD_plug_dom"/>
</dbReference>
<evidence type="ECO:0000313" key="3">
    <source>
        <dbReference type="Proteomes" id="UP000199035"/>
    </source>
</evidence>
<dbReference type="AlphaFoldDB" id="A0A1H3G8Q2"/>
<protein>
    <submittedName>
        <fullName evidence="2">Outer membrane usher protein</fullName>
    </submittedName>
</protein>
<proteinExistence type="predicted"/>
<dbReference type="Proteomes" id="UP000199035">
    <property type="component" value="Unassembled WGS sequence"/>
</dbReference>
<name>A0A1H3G8Q2_9GAMM</name>
<organism evidence="2 3">
    <name type="scientific">Acinetobacter kyonggiensis</name>
    <dbReference type="NCBI Taxonomy" id="595670"/>
    <lineage>
        <taxon>Bacteria</taxon>
        <taxon>Pseudomonadati</taxon>
        <taxon>Pseudomonadota</taxon>
        <taxon>Gammaproteobacteria</taxon>
        <taxon>Moraxellales</taxon>
        <taxon>Moraxellaceae</taxon>
        <taxon>Acinetobacter</taxon>
    </lineage>
</organism>
<dbReference type="Gene3D" id="2.60.40.2610">
    <property type="entry name" value="Outer membrane usher protein FimD, plug domain"/>
    <property type="match status" value="1"/>
</dbReference>
<dbReference type="EMBL" id="FNPK01000002">
    <property type="protein sequence ID" value="SDX99723.1"/>
    <property type="molecule type" value="Genomic_DNA"/>
</dbReference>
<dbReference type="GO" id="GO:0015473">
    <property type="term" value="F:fimbrial usher porin activity"/>
    <property type="evidence" value="ECO:0007669"/>
    <property type="project" value="InterPro"/>
</dbReference>
<feature type="signal peptide" evidence="1">
    <location>
        <begin position="1"/>
        <end position="28"/>
    </location>
</feature>
<dbReference type="GO" id="GO:0009297">
    <property type="term" value="P:pilus assembly"/>
    <property type="evidence" value="ECO:0007669"/>
    <property type="project" value="InterPro"/>
</dbReference>
<dbReference type="RefSeq" id="WP_092687270.1">
    <property type="nucleotide sequence ID" value="NZ_FNPK01000002.1"/>
</dbReference>